<dbReference type="PROSITE" id="PS51257">
    <property type="entry name" value="PROKAR_LIPOPROTEIN"/>
    <property type="match status" value="1"/>
</dbReference>
<gene>
    <name evidence="2" type="ORF">NC992_12910</name>
</gene>
<sequence>MTKPLRPLAVVLVTAAIACGLSPTALAQIPRAIIQGLQENQGLIRQCRQLNQAAEVFDNTSLGPVTNRLGTLPGGTQVRLTGVLAQGRAQIFLGNNFNGLSSVQPMGWISASFLGPCGSPPQAVRACFRANVRLPVRATTTNNAAILANYNAGDTIYTSANPPRRRAPGDGSTWLEVTIFDGSTGWVVETSANGQVIGASAVPCP</sequence>
<evidence type="ECO:0000256" key="1">
    <source>
        <dbReference type="SAM" id="SignalP"/>
    </source>
</evidence>
<keyword evidence="3" id="KW-1185">Reference proteome</keyword>
<accession>A0ABV0K5E6</accession>
<dbReference type="RefSeq" id="WP_190700203.1">
    <property type="nucleotide sequence ID" value="NZ_JAMPKX010000005.1"/>
</dbReference>
<keyword evidence="1" id="KW-0732">Signal</keyword>
<feature type="chain" id="PRO_5046907316" description="SH3 domain-containing protein" evidence="1">
    <location>
        <begin position="28"/>
        <end position="205"/>
    </location>
</feature>
<evidence type="ECO:0008006" key="4">
    <source>
        <dbReference type="Google" id="ProtNLM"/>
    </source>
</evidence>
<evidence type="ECO:0000313" key="2">
    <source>
        <dbReference type="EMBL" id="MEP0947776.1"/>
    </source>
</evidence>
<dbReference type="Proteomes" id="UP001482513">
    <property type="component" value="Unassembled WGS sequence"/>
</dbReference>
<organism evidence="2 3">
    <name type="scientific">Leptolyngbya subtilissima DQ-A4</name>
    <dbReference type="NCBI Taxonomy" id="2933933"/>
    <lineage>
        <taxon>Bacteria</taxon>
        <taxon>Bacillati</taxon>
        <taxon>Cyanobacteriota</taxon>
        <taxon>Cyanophyceae</taxon>
        <taxon>Leptolyngbyales</taxon>
        <taxon>Leptolyngbyaceae</taxon>
        <taxon>Leptolyngbya group</taxon>
        <taxon>Leptolyngbya</taxon>
    </lineage>
</organism>
<name>A0ABV0K5E6_9CYAN</name>
<dbReference type="EMBL" id="JAMPKX010000005">
    <property type="protein sequence ID" value="MEP0947776.1"/>
    <property type="molecule type" value="Genomic_DNA"/>
</dbReference>
<evidence type="ECO:0000313" key="3">
    <source>
        <dbReference type="Proteomes" id="UP001482513"/>
    </source>
</evidence>
<feature type="signal peptide" evidence="1">
    <location>
        <begin position="1"/>
        <end position="27"/>
    </location>
</feature>
<comment type="caution">
    <text evidence="2">The sequence shown here is derived from an EMBL/GenBank/DDBJ whole genome shotgun (WGS) entry which is preliminary data.</text>
</comment>
<protein>
    <recommendedName>
        <fullName evidence="4">SH3 domain-containing protein</fullName>
    </recommendedName>
</protein>
<proteinExistence type="predicted"/>
<reference evidence="2 3" key="1">
    <citation type="submission" date="2022-04" db="EMBL/GenBank/DDBJ databases">
        <title>Positive selection, recombination, and allopatry shape intraspecific diversity of widespread and dominant cyanobacteria.</title>
        <authorList>
            <person name="Wei J."/>
            <person name="Shu W."/>
            <person name="Hu C."/>
        </authorList>
    </citation>
    <scope>NUCLEOTIDE SEQUENCE [LARGE SCALE GENOMIC DNA]</scope>
    <source>
        <strain evidence="2 3">DQ-A4</strain>
    </source>
</reference>